<dbReference type="InterPro" id="IPR011990">
    <property type="entry name" value="TPR-like_helical_dom_sf"/>
</dbReference>
<dbReference type="KEGG" id="ruv:EC9_18090"/>
<keyword evidence="2" id="KW-1185">Reference proteome</keyword>
<accession>A0A517LYE2</accession>
<evidence type="ECO:0000313" key="2">
    <source>
        <dbReference type="Proteomes" id="UP000319557"/>
    </source>
</evidence>
<proteinExistence type="predicted"/>
<organism evidence="1 2">
    <name type="scientific">Rosistilla ulvae</name>
    <dbReference type="NCBI Taxonomy" id="1930277"/>
    <lineage>
        <taxon>Bacteria</taxon>
        <taxon>Pseudomonadati</taxon>
        <taxon>Planctomycetota</taxon>
        <taxon>Planctomycetia</taxon>
        <taxon>Pirellulales</taxon>
        <taxon>Pirellulaceae</taxon>
        <taxon>Rosistilla</taxon>
    </lineage>
</organism>
<dbReference type="AlphaFoldDB" id="A0A517LYE2"/>
<protein>
    <submittedName>
        <fullName evidence="1">CHAT domain protein</fullName>
    </submittedName>
</protein>
<dbReference type="RefSeq" id="WP_145344118.1">
    <property type="nucleotide sequence ID" value="NZ_CP036261.1"/>
</dbReference>
<dbReference type="EMBL" id="CP036261">
    <property type="protein sequence ID" value="QDS87630.1"/>
    <property type="molecule type" value="Genomic_DNA"/>
</dbReference>
<gene>
    <name evidence="1" type="ORF">EC9_18090</name>
</gene>
<reference evidence="1 2" key="1">
    <citation type="submission" date="2019-02" db="EMBL/GenBank/DDBJ databases">
        <title>Deep-cultivation of Planctomycetes and their phenomic and genomic characterization uncovers novel biology.</title>
        <authorList>
            <person name="Wiegand S."/>
            <person name="Jogler M."/>
            <person name="Boedeker C."/>
            <person name="Pinto D."/>
            <person name="Vollmers J."/>
            <person name="Rivas-Marin E."/>
            <person name="Kohn T."/>
            <person name="Peeters S.H."/>
            <person name="Heuer A."/>
            <person name="Rast P."/>
            <person name="Oberbeckmann S."/>
            <person name="Bunk B."/>
            <person name="Jeske O."/>
            <person name="Meyerdierks A."/>
            <person name="Storesund J.E."/>
            <person name="Kallscheuer N."/>
            <person name="Luecker S."/>
            <person name="Lage O.M."/>
            <person name="Pohl T."/>
            <person name="Merkel B.J."/>
            <person name="Hornburger P."/>
            <person name="Mueller R.-W."/>
            <person name="Bruemmer F."/>
            <person name="Labrenz M."/>
            <person name="Spormann A.M."/>
            <person name="Op den Camp H."/>
            <person name="Overmann J."/>
            <person name="Amann R."/>
            <person name="Jetten M.S.M."/>
            <person name="Mascher T."/>
            <person name="Medema M.H."/>
            <person name="Devos D.P."/>
            <person name="Kaster A.-K."/>
            <person name="Ovreas L."/>
            <person name="Rohde M."/>
            <person name="Galperin M.Y."/>
            <person name="Jogler C."/>
        </authorList>
    </citation>
    <scope>NUCLEOTIDE SEQUENCE [LARGE SCALE GENOMIC DNA]</scope>
    <source>
        <strain evidence="1 2">EC9</strain>
    </source>
</reference>
<dbReference type="SUPFAM" id="SSF48452">
    <property type="entry name" value="TPR-like"/>
    <property type="match status" value="1"/>
</dbReference>
<sequence>MTTNVRPWIPAICGGLLLTMLTPAIGQTPQRSYPSQEYYVGLALMREAALPDAVEMFEASIRRGRTDPSGKWIDSIPGYAMLGECNYQLGNLRLAHQNFDAAIGLMLRHSGWLQAVQWPQSLAGGRAPVPVGTWAASGRRSALANVPETMQIMMGSQDVLGQIQQGGTLQTAQLMKIDAAEIIRALAWAVYRRSQILGGLSVDDSLNEQLISSMGRTNLPPGPGQAWVDLLRAIALLADNQPQQAVGLVDRAATLPGNFDHPLTPIALLVGANLLTVAGKPQATNQYVEAALSAAAYGHYEVAAEAMRIAVGPLASQGSGVLTGRAGAAAMQLGRKSRLMAATCYLVAAESAANSGQLQVAQRSLADARATLSRRNVVLPRVEAYANYCLAITAFQNGDTKGAAVALDKVMAFALGGASPTCPHTYQLAIVQSAAGGGAIGGRTADELLTALTQGPSLGQWYLDPVNALAATRPNAAVDQMRFSGLIQRQKYDEALQVADELLGNRFRSQLPLSGRMLDARWLVSATPDLLSPNALAVRDKPPALIKSIAGLASVMADHQTTLAGLPFEAADAPQAAQLQSAWTELATAADQAERLVGQASVHRMDLPRAFPPAIGDKSMWPQLSPGSALLTFCPAGPDLIGMLYSNGKVTAWQVARPASLLPQISNWVKTLGVIRRRGGAAQLSTPDQWEPIAAALRKQVLAGLDDPTLTAIDRLVVVPYGTLWYLPFELLPIGGAEQSTALGDTVTISYAPTPGLALNPPALSKDKLATGAIAGRFLAPADAELNEQLSQELIDAVAGTERLPGQANLPGSLIGPRFGRVWVSAPIKPGTKSPLAISPFVYDQSKLGGDLASWIRFPWGAPGEFLMPGFQSNISTAGGAVTGDEIFLMACGLQASGAKQLLISRWAVGGTSTAALLREYLGEVEFSTPLDSWKRSVLLLQNQELDPSSEPLLSDGDAKAGPASGANPLFWAGYMMIGADIERLP</sequence>
<dbReference type="OrthoDB" id="220906at2"/>
<name>A0A517LYE2_9BACT</name>
<evidence type="ECO:0000313" key="1">
    <source>
        <dbReference type="EMBL" id="QDS87630.1"/>
    </source>
</evidence>
<dbReference type="Gene3D" id="1.25.40.10">
    <property type="entry name" value="Tetratricopeptide repeat domain"/>
    <property type="match status" value="1"/>
</dbReference>
<dbReference type="Proteomes" id="UP000319557">
    <property type="component" value="Chromosome"/>
</dbReference>